<dbReference type="Gene3D" id="3.40.710.10">
    <property type="entry name" value="DD-peptidase/beta-lactamase superfamily"/>
    <property type="match status" value="1"/>
</dbReference>
<evidence type="ECO:0000259" key="1">
    <source>
        <dbReference type="Pfam" id="PF00144"/>
    </source>
</evidence>
<dbReference type="Proteomes" id="UP001589834">
    <property type="component" value="Unassembled WGS sequence"/>
</dbReference>
<protein>
    <submittedName>
        <fullName evidence="2">Serine hydrolase domain-containing protein</fullName>
        <ecNumber evidence="2">3.-.-.-</ecNumber>
    </submittedName>
</protein>
<evidence type="ECO:0000313" key="3">
    <source>
        <dbReference type="Proteomes" id="UP001589834"/>
    </source>
</evidence>
<accession>A0ABV6PPZ4</accession>
<dbReference type="InterPro" id="IPR001466">
    <property type="entry name" value="Beta-lactam-related"/>
</dbReference>
<dbReference type="Pfam" id="PF00144">
    <property type="entry name" value="Beta-lactamase"/>
    <property type="match status" value="1"/>
</dbReference>
<comment type="caution">
    <text evidence="2">The sequence shown here is derived from an EMBL/GenBank/DDBJ whole genome shotgun (WGS) entry which is preliminary data.</text>
</comment>
<dbReference type="InterPro" id="IPR012338">
    <property type="entry name" value="Beta-lactam/transpept-like"/>
</dbReference>
<proteinExistence type="predicted"/>
<dbReference type="GO" id="GO:0016787">
    <property type="term" value="F:hydrolase activity"/>
    <property type="evidence" value="ECO:0007669"/>
    <property type="project" value="UniProtKB-KW"/>
</dbReference>
<evidence type="ECO:0000313" key="2">
    <source>
        <dbReference type="EMBL" id="MFC0591128.1"/>
    </source>
</evidence>
<keyword evidence="3" id="KW-1185">Reference proteome</keyword>
<organism evidence="2 3">
    <name type="scientific">Ottowia pentelensis</name>
    <dbReference type="NCBI Taxonomy" id="511108"/>
    <lineage>
        <taxon>Bacteria</taxon>
        <taxon>Pseudomonadati</taxon>
        <taxon>Pseudomonadota</taxon>
        <taxon>Betaproteobacteria</taxon>
        <taxon>Burkholderiales</taxon>
        <taxon>Comamonadaceae</taxon>
        <taxon>Ottowia</taxon>
    </lineage>
</organism>
<sequence>MTVQGFDPARLARIGAHFAAYVDDGRLPGWQVQVSRCGEVVYRAQHGWRDIEARQPVEDDTVFRIYSMTKPITSVAAMMLYEEGHFELTDPIARFIPAFADMQVLEGGTALKPATRPAAGPIRVQHLLNHTSGLTYGFHHIHVQDEMYRNAGYEWGVPKGKTLAQAVDDWARLPLRFDPGTRWNYSVATDVLGRLVEVVSGQSLDRFFQQRIFDPLGMKDTSFTVRGDLGQRLGALYLPDKDGKATRNDDFSNAARGEITFLSGGGGLLSTTADYHRFTQMLLRGGELDGARLLGSRTLRAMTRNTLPGGQDLVQFGIPLFAEVKYDGQGFGLGFSVVQDPVAAGTLGSVGEYTWGGAASTAFWVDPAEQITTIFMTQLLPSSTWPLRTQLRQMVYSALVD</sequence>
<dbReference type="SUPFAM" id="SSF56601">
    <property type="entry name" value="beta-lactamase/transpeptidase-like"/>
    <property type="match status" value="1"/>
</dbReference>
<feature type="domain" description="Beta-lactamase-related" evidence="1">
    <location>
        <begin position="16"/>
        <end position="382"/>
    </location>
</feature>
<dbReference type="PANTHER" id="PTHR43283:SF3">
    <property type="entry name" value="BETA-LACTAMASE FAMILY PROTEIN (AFU_ORTHOLOGUE AFUA_5G07500)"/>
    <property type="match status" value="1"/>
</dbReference>
<name>A0ABV6PPZ4_9BURK</name>
<dbReference type="RefSeq" id="WP_293224359.1">
    <property type="nucleotide sequence ID" value="NZ_JBHLTN010000002.1"/>
</dbReference>
<dbReference type="EC" id="3.-.-.-" evidence="2"/>
<dbReference type="InterPro" id="IPR050789">
    <property type="entry name" value="Diverse_Enzym_Activities"/>
</dbReference>
<reference evidence="2 3" key="1">
    <citation type="submission" date="2024-09" db="EMBL/GenBank/DDBJ databases">
        <authorList>
            <person name="Sun Q."/>
            <person name="Mori K."/>
        </authorList>
    </citation>
    <scope>NUCLEOTIDE SEQUENCE [LARGE SCALE GENOMIC DNA]</scope>
    <source>
        <strain evidence="2 3">NCAIM B.02336</strain>
    </source>
</reference>
<dbReference type="PANTHER" id="PTHR43283">
    <property type="entry name" value="BETA-LACTAMASE-RELATED"/>
    <property type="match status" value="1"/>
</dbReference>
<gene>
    <name evidence="2" type="ORF">ACFFGG_01025</name>
</gene>
<dbReference type="EMBL" id="JBHLTN010000002">
    <property type="protein sequence ID" value="MFC0591128.1"/>
    <property type="molecule type" value="Genomic_DNA"/>
</dbReference>
<keyword evidence="2" id="KW-0378">Hydrolase</keyword>